<sequence>MCSLNFHKFSIANANVVTLIKCTCCCLCSL</sequence>
<dbReference type="EMBL" id="GBXM01097883">
    <property type="protein sequence ID" value="JAH10694.1"/>
    <property type="molecule type" value="Transcribed_RNA"/>
</dbReference>
<dbReference type="AlphaFoldDB" id="A0A0E9Q1Q3"/>
<accession>A0A0E9Q1Q3</accession>
<reference evidence="1" key="1">
    <citation type="submission" date="2014-11" db="EMBL/GenBank/DDBJ databases">
        <authorList>
            <person name="Amaro Gonzalez C."/>
        </authorList>
    </citation>
    <scope>NUCLEOTIDE SEQUENCE</scope>
</reference>
<name>A0A0E9Q1Q3_ANGAN</name>
<proteinExistence type="predicted"/>
<reference evidence="1" key="2">
    <citation type="journal article" date="2015" name="Fish Shellfish Immunol.">
        <title>Early steps in the European eel (Anguilla anguilla)-Vibrio vulnificus interaction in the gills: Role of the RtxA13 toxin.</title>
        <authorList>
            <person name="Callol A."/>
            <person name="Pajuelo D."/>
            <person name="Ebbesson L."/>
            <person name="Teles M."/>
            <person name="MacKenzie S."/>
            <person name="Amaro C."/>
        </authorList>
    </citation>
    <scope>NUCLEOTIDE SEQUENCE</scope>
</reference>
<organism evidence="1">
    <name type="scientific">Anguilla anguilla</name>
    <name type="common">European freshwater eel</name>
    <name type="synonym">Muraena anguilla</name>
    <dbReference type="NCBI Taxonomy" id="7936"/>
    <lineage>
        <taxon>Eukaryota</taxon>
        <taxon>Metazoa</taxon>
        <taxon>Chordata</taxon>
        <taxon>Craniata</taxon>
        <taxon>Vertebrata</taxon>
        <taxon>Euteleostomi</taxon>
        <taxon>Actinopterygii</taxon>
        <taxon>Neopterygii</taxon>
        <taxon>Teleostei</taxon>
        <taxon>Anguilliformes</taxon>
        <taxon>Anguillidae</taxon>
        <taxon>Anguilla</taxon>
    </lineage>
</organism>
<evidence type="ECO:0000313" key="1">
    <source>
        <dbReference type="EMBL" id="JAH10694.1"/>
    </source>
</evidence>
<protein>
    <submittedName>
        <fullName evidence="1">Uncharacterized protein</fullName>
    </submittedName>
</protein>